<accession>A0A2I0U992</accession>
<dbReference type="Proteomes" id="UP000233556">
    <property type="component" value="Unassembled WGS sequence"/>
</dbReference>
<gene>
    <name evidence="1" type="ORF">llap_7072</name>
</gene>
<dbReference type="EMBL" id="KZ505974">
    <property type="protein sequence ID" value="PKU42628.1"/>
    <property type="molecule type" value="Genomic_DNA"/>
</dbReference>
<evidence type="ECO:0000313" key="1">
    <source>
        <dbReference type="EMBL" id="PKU42628.1"/>
    </source>
</evidence>
<sequence length="172" mass="19080">MPPIKMRCFYANVYSTPEAISWPIQLPCMNGHDAAHPLDWSLEAGPTITALGGPTCFLLCNHCICRSSRQEITTQQRKGLADAPVLVPSLVLVLRKVPFFTSLQRKQSLLVRKNHINLKAEHFGNDSEASACMPPPDLQSTEPLKISVLLTTFTEQAVFSILKKERGPMLNP</sequence>
<keyword evidence="2" id="KW-1185">Reference proteome</keyword>
<proteinExistence type="predicted"/>
<name>A0A2I0U992_LIMLA</name>
<dbReference type="AlphaFoldDB" id="A0A2I0U992"/>
<protein>
    <submittedName>
        <fullName evidence="1">Uncharacterized protein</fullName>
    </submittedName>
</protein>
<reference evidence="2" key="2">
    <citation type="submission" date="2017-12" db="EMBL/GenBank/DDBJ databases">
        <title>Genome sequence of the Bar-tailed Godwit (Limosa lapponica baueri).</title>
        <authorList>
            <person name="Lima N.C.B."/>
            <person name="Parody-Merino A.M."/>
            <person name="Battley P.F."/>
            <person name="Fidler A.E."/>
            <person name="Prosdocimi F."/>
        </authorList>
    </citation>
    <scope>NUCLEOTIDE SEQUENCE [LARGE SCALE GENOMIC DNA]</scope>
</reference>
<organism evidence="1 2">
    <name type="scientific">Limosa lapponica baueri</name>
    <dbReference type="NCBI Taxonomy" id="1758121"/>
    <lineage>
        <taxon>Eukaryota</taxon>
        <taxon>Metazoa</taxon>
        <taxon>Chordata</taxon>
        <taxon>Craniata</taxon>
        <taxon>Vertebrata</taxon>
        <taxon>Euteleostomi</taxon>
        <taxon>Archelosauria</taxon>
        <taxon>Archosauria</taxon>
        <taxon>Dinosauria</taxon>
        <taxon>Saurischia</taxon>
        <taxon>Theropoda</taxon>
        <taxon>Coelurosauria</taxon>
        <taxon>Aves</taxon>
        <taxon>Neognathae</taxon>
        <taxon>Neoaves</taxon>
        <taxon>Charadriiformes</taxon>
        <taxon>Scolopacidae</taxon>
        <taxon>Limosa</taxon>
    </lineage>
</organism>
<evidence type="ECO:0000313" key="2">
    <source>
        <dbReference type="Proteomes" id="UP000233556"/>
    </source>
</evidence>
<reference evidence="2" key="1">
    <citation type="submission" date="2017-11" db="EMBL/GenBank/DDBJ databases">
        <authorList>
            <person name="Lima N.C."/>
            <person name="Parody-Merino A.M."/>
            <person name="Battley P.F."/>
            <person name="Fidler A.E."/>
            <person name="Prosdocimi F."/>
        </authorList>
    </citation>
    <scope>NUCLEOTIDE SEQUENCE [LARGE SCALE GENOMIC DNA]</scope>
</reference>